<evidence type="ECO:0000256" key="6">
    <source>
        <dbReference type="ARBA" id="ARBA00022683"/>
    </source>
</evidence>
<dbReference type="EMBL" id="SMBP01000004">
    <property type="protein sequence ID" value="TCU62489.1"/>
    <property type="molecule type" value="Genomic_DNA"/>
</dbReference>
<evidence type="ECO:0000313" key="10">
    <source>
        <dbReference type="Proteomes" id="UP000295773"/>
    </source>
</evidence>
<sequence>MAIELVRIDDRLIHGQIATTWINNYSIEQVLIINDEILLDKMQQSVISMTAPANVKVKVFGVDAFIEVYKKNPIHRRTMLILTNSIDAYRLARGGVNFPVLNVGGMRFENDRIKIAKAVSVTTKEREAFEKLVEMGIDVQIQMVPRDELLNMKDVLTKTK</sequence>
<keyword evidence="7" id="KW-0418">Kinase</keyword>
<dbReference type="GO" id="GO:0016301">
    <property type="term" value="F:kinase activity"/>
    <property type="evidence" value="ECO:0007669"/>
    <property type="project" value="UniProtKB-KW"/>
</dbReference>
<keyword evidence="4" id="KW-0762">Sugar transport</keyword>
<dbReference type="InterPro" id="IPR004720">
    <property type="entry name" value="PTS_IIB_sorbose-sp"/>
</dbReference>
<dbReference type="Gene3D" id="3.40.35.10">
    <property type="entry name" value="Phosphotransferase system, sorbose subfamily IIB component"/>
    <property type="match status" value="1"/>
</dbReference>
<dbReference type="PROSITE" id="PS51101">
    <property type="entry name" value="PTS_EIIB_TYPE_4"/>
    <property type="match status" value="1"/>
</dbReference>
<organism evidence="9 10">
    <name type="scientific">Longicatena caecimuris</name>
    <dbReference type="NCBI Taxonomy" id="1796635"/>
    <lineage>
        <taxon>Bacteria</taxon>
        <taxon>Bacillati</taxon>
        <taxon>Bacillota</taxon>
        <taxon>Erysipelotrichia</taxon>
        <taxon>Erysipelotrichales</taxon>
        <taxon>Erysipelotrichaceae</taxon>
        <taxon>Longicatena</taxon>
    </lineage>
</organism>
<evidence type="ECO:0000256" key="7">
    <source>
        <dbReference type="ARBA" id="ARBA00022777"/>
    </source>
</evidence>
<dbReference type="InterPro" id="IPR036667">
    <property type="entry name" value="PTS_IIB_sorbose-sp_sf"/>
</dbReference>
<evidence type="ECO:0000256" key="4">
    <source>
        <dbReference type="ARBA" id="ARBA00022597"/>
    </source>
</evidence>
<dbReference type="Proteomes" id="UP000295773">
    <property type="component" value="Unassembled WGS sequence"/>
</dbReference>
<evidence type="ECO:0000259" key="8">
    <source>
        <dbReference type="PROSITE" id="PS51101"/>
    </source>
</evidence>
<dbReference type="GO" id="GO:0009401">
    <property type="term" value="P:phosphoenolpyruvate-dependent sugar phosphotransferase system"/>
    <property type="evidence" value="ECO:0007669"/>
    <property type="project" value="UniProtKB-KW"/>
</dbReference>
<keyword evidence="2" id="KW-0813">Transport</keyword>
<protein>
    <submittedName>
        <fullName evidence="9">PTS system mannose-specific IIB component</fullName>
    </submittedName>
</protein>
<keyword evidence="3" id="KW-0963">Cytoplasm</keyword>
<comment type="subcellular location">
    <subcellularLocation>
        <location evidence="1">Cytoplasm</location>
    </subcellularLocation>
</comment>
<dbReference type="GO" id="GO:0005737">
    <property type="term" value="C:cytoplasm"/>
    <property type="evidence" value="ECO:0007669"/>
    <property type="project" value="UniProtKB-SubCell"/>
</dbReference>
<keyword evidence="5" id="KW-0808">Transferase</keyword>
<reference evidence="9 10" key="1">
    <citation type="submission" date="2019-03" db="EMBL/GenBank/DDBJ databases">
        <title>Genomic Encyclopedia of Type Strains, Phase IV (KMG-IV): sequencing the most valuable type-strain genomes for metagenomic binning, comparative biology and taxonomic classification.</title>
        <authorList>
            <person name="Goeker M."/>
        </authorList>
    </citation>
    <scope>NUCLEOTIDE SEQUENCE [LARGE SCALE GENOMIC DNA]</scope>
    <source>
        <strain evidence="9 10">DSM 29481</strain>
    </source>
</reference>
<dbReference type="Pfam" id="PF03830">
    <property type="entry name" value="PTSIIB_sorb"/>
    <property type="match status" value="1"/>
</dbReference>
<keyword evidence="10" id="KW-1185">Reference proteome</keyword>
<name>A0A4R3TLP1_9FIRM</name>
<evidence type="ECO:0000256" key="5">
    <source>
        <dbReference type="ARBA" id="ARBA00022679"/>
    </source>
</evidence>
<dbReference type="GeneID" id="73796990"/>
<evidence type="ECO:0000256" key="3">
    <source>
        <dbReference type="ARBA" id="ARBA00022490"/>
    </source>
</evidence>
<dbReference type="GO" id="GO:0008982">
    <property type="term" value="F:protein-N(PI)-phosphohistidine-sugar phosphotransferase activity"/>
    <property type="evidence" value="ECO:0007669"/>
    <property type="project" value="InterPro"/>
</dbReference>
<evidence type="ECO:0000313" key="9">
    <source>
        <dbReference type="EMBL" id="TCU62489.1"/>
    </source>
</evidence>
<comment type="caution">
    <text evidence="9">The sequence shown here is derived from an EMBL/GenBank/DDBJ whole genome shotgun (WGS) entry which is preliminary data.</text>
</comment>
<accession>A0A4R3TLP1</accession>
<evidence type="ECO:0000256" key="2">
    <source>
        <dbReference type="ARBA" id="ARBA00022448"/>
    </source>
</evidence>
<feature type="domain" description="PTS EIIB type-4" evidence="8">
    <location>
        <begin position="1"/>
        <end position="160"/>
    </location>
</feature>
<evidence type="ECO:0000256" key="1">
    <source>
        <dbReference type="ARBA" id="ARBA00004496"/>
    </source>
</evidence>
<proteinExistence type="predicted"/>
<dbReference type="AlphaFoldDB" id="A0A4R3TLP1"/>
<dbReference type="SUPFAM" id="SSF52728">
    <property type="entry name" value="PTS IIb component"/>
    <property type="match status" value="1"/>
</dbReference>
<gene>
    <name evidence="9" type="ORF">EDD61_104129</name>
</gene>
<keyword evidence="6" id="KW-0598">Phosphotransferase system</keyword>
<dbReference type="RefSeq" id="WP_008690331.1">
    <property type="nucleotide sequence ID" value="NZ_AP024510.1"/>
</dbReference>